<dbReference type="Proteomes" id="UP000250140">
    <property type="component" value="Unassembled WGS sequence"/>
</dbReference>
<evidence type="ECO:0008006" key="4">
    <source>
        <dbReference type="Google" id="ProtNLM"/>
    </source>
</evidence>
<evidence type="ECO:0000256" key="1">
    <source>
        <dbReference type="SAM" id="MobiDB-lite"/>
    </source>
</evidence>
<feature type="compositionally biased region" description="Basic and acidic residues" evidence="1">
    <location>
        <begin position="325"/>
        <end position="337"/>
    </location>
</feature>
<sequence length="397" mass="42073">MSTQSISNKAISKRAREEGGPCKGSETSQLQSQATKEFNAQKAKQEVVAKMEGPEPVTVEDASYVQSREQKAMGGQRPPAGSVSAQAQSQSTKDMNFQKALQEVISKLLDDASSITMEDVDTLRNHTDKTSVGHAENIVAAVEIFASANEKAQADGMSKPAQAVLLPTTAPTTESQKAPIAHAASQAHIGLKTLREIATKVHAEIDANPRSVTNEDLKLYQSVVSKMQKTLGVNTAGASHPKLEEELQNEIAKVEPKVESGTVTMEEANHLHSLEARAHGYTEKGGVTAHAQSVAAKKARSVSIGTANNTPTNASDIQGPTGRPDPAEQSHRAKEANFENVVAAVKPKLENAPEMVTKDDAKLLHSREVRVQGGAEKRGIAAQAMSLAAKNETGASA</sequence>
<feature type="compositionally biased region" description="Polar residues" evidence="1">
    <location>
        <begin position="1"/>
        <end position="10"/>
    </location>
</feature>
<evidence type="ECO:0000313" key="3">
    <source>
        <dbReference type="Proteomes" id="UP000250140"/>
    </source>
</evidence>
<gene>
    <name evidence="2" type="ORF">AOQ84DRAFT_139234</name>
</gene>
<feature type="region of interest" description="Disordered" evidence="1">
    <location>
        <begin position="1"/>
        <end position="94"/>
    </location>
</feature>
<feature type="compositionally biased region" description="Polar residues" evidence="1">
    <location>
        <begin position="25"/>
        <end position="38"/>
    </location>
</feature>
<feature type="compositionally biased region" description="Polar residues" evidence="1">
    <location>
        <begin position="303"/>
        <end position="318"/>
    </location>
</feature>
<name>A0A8E2JNI4_9PEZI</name>
<feature type="region of interest" description="Disordered" evidence="1">
    <location>
        <begin position="284"/>
        <end position="337"/>
    </location>
</feature>
<dbReference type="OrthoDB" id="2799468at2759"/>
<dbReference type="AlphaFoldDB" id="A0A8E2JNI4"/>
<organism evidence="2 3">
    <name type="scientific">Glonium stellatum</name>
    <dbReference type="NCBI Taxonomy" id="574774"/>
    <lineage>
        <taxon>Eukaryota</taxon>
        <taxon>Fungi</taxon>
        <taxon>Dikarya</taxon>
        <taxon>Ascomycota</taxon>
        <taxon>Pezizomycotina</taxon>
        <taxon>Dothideomycetes</taxon>
        <taxon>Pleosporomycetidae</taxon>
        <taxon>Gloniales</taxon>
        <taxon>Gloniaceae</taxon>
        <taxon>Glonium</taxon>
    </lineage>
</organism>
<keyword evidence="3" id="KW-1185">Reference proteome</keyword>
<feature type="compositionally biased region" description="Basic and acidic residues" evidence="1">
    <location>
        <begin position="43"/>
        <end position="53"/>
    </location>
</feature>
<protein>
    <recommendedName>
        <fullName evidence="4">SMP domain-containing protein</fullName>
    </recommendedName>
</protein>
<dbReference type="EMBL" id="KV750690">
    <property type="protein sequence ID" value="OCL03764.1"/>
    <property type="molecule type" value="Genomic_DNA"/>
</dbReference>
<feature type="compositionally biased region" description="Low complexity" evidence="1">
    <location>
        <begin position="80"/>
        <end position="91"/>
    </location>
</feature>
<proteinExistence type="predicted"/>
<reference evidence="2 3" key="1">
    <citation type="journal article" date="2016" name="Nat. Commun.">
        <title>Ectomycorrhizal ecology is imprinted in the genome of the dominant symbiotic fungus Cenococcum geophilum.</title>
        <authorList>
            <consortium name="DOE Joint Genome Institute"/>
            <person name="Peter M."/>
            <person name="Kohler A."/>
            <person name="Ohm R.A."/>
            <person name="Kuo A."/>
            <person name="Krutzmann J."/>
            <person name="Morin E."/>
            <person name="Arend M."/>
            <person name="Barry K.W."/>
            <person name="Binder M."/>
            <person name="Choi C."/>
            <person name="Clum A."/>
            <person name="Copeland A."/>
            <person name="Grisel N."/>
            <person name="Haridas S."/>
            <person name="Kipfer T."/>
            <person name="LaButti K."/>
            <person name="Lindquist E."/>
            <person name="Lipzen A."/>
            <person name="Maire R."/>
            <person name="Meier B."/>
            <person name="Mihaltcheva S."/>
            <person name="Molinier V."/>
            <person name="Murat C."/>
            <person name="Poggeler S."/>
            <person name="Quandt C.A."/>
            <person name="Sperisen C."/>
            <person name="Tritt A."/>
            <person name="Tisserant E."/>
            <person name="Crous P.W."/>
            <person name="Henrissat B."/>
            <person name="Nehls U."/>
            <person name="Egli S."/>
            <person name="Spatafora J.W."/>
            <person name="Grigoriev I.V."/>
            <person name="Martin F.M."/>
        </authorList>
    </citation>
    <scope>NUCLEOTIDE SEQUENCE [LARGE SCALE GENOMIC DNA]</scope>
    <source>
        <strain evidence="2 3">CBS 207.34</strain>
    </source>
</reference>
<evidence type="ECO:0000313" key="2">
    <source>
        <dbReference type="EMBL" id="OCL03764.1"/>
    </source>
</evidence>
<accession>A0A8E2JNI4</accession>